<dbReference type="PANTHER" id="PTHR38123">
    <property type="entry name" value="CELL WALL SERINE-THREONINE-RICH GALACTOMANNOPROTEIN MP1 (AFU_ORTHOLOGUE AFUA_4G03240)"/>
    <property type="match status" value="1"/>
</dbReference>
<sequence>MQPTLFLSALLPLALASPVARDVNTIVASINTISSNIKTLNTTLNTFHKGDLDSGLKVLKIQSQTDKLGKSINAGTSAAQTSQPLNSDDSFTVAVAVLNLQPQVISLLDNIEQHKPAFDAAIIDLVSVTPQVEQDLKNQNQSTAGLSNAIVARLADPYPSLAGTVTGPIFSKFNEAIALFAQPGGLIALPPLPI</sequence>
<dbReference type="Pfam" id="PF12296">
    <property type="entry name" value="HsbA"/>
    <property type="match status" value="1"/>
</dbReference>
<evidence type="ECO:0000256" key="1">
    <source>
        <dbReference type="SAM" id="SignalP"/>
    </source>
</evidence>
<feature type="signal peptide" evidence="1">
    <location>
        <begin position="1"/>
        <end position="16"/>
    </location>
</feature>
<keyword evidence="3" id="KW-1185">Reference proteome</keyword>
<proteinExistence type="predicted"/>
<evidence type="ECO:0000313" key="3">
    <source>
        <dbReference type="Proteomes" id="UP001305779"/>
    </source>
</evidence>
<comment type="caution">
    <text evidence="2">The sequence shown here is derived from an EMBL/GenBank/DDBJ whole genome shotgun (WGS) entry which is preliminary data.</text>
</comment>
<organism evidence="2 3">
    <name type="scientific">Zasmidium cellare</name>
    <name type="common">Wine cellar mold</name>
    <name type="synonym">Racodium cellare</name>
    <dbReference type="NCBI Taxonomy" id="395010"/>
    <lineage>
        <taxon>Eukaryota</taxon>
        <taxon>Fungi</taxon>
        <taxon>Dikarya</taxon>
        <taxon>Ascomycota</taxon>
        <taxon>Pezizomycotina</taxon>
        <taxon>Dothideomycetes</taxon>
        <taxon>Dothideomycetidae</taxon>
        <taxon>Mycosphaerellales</taxon>
        <taxon>Mycosphaerellaceae</taxon>
        <taxon>Zasmidium</taxon>
    </lineage>
</organism>
<keyword evidence="1" id="KW-0732">Signal</keyword>
<name>A0ABR0EP80_ZASCE</name>
<dbReference type="Proteomes" id="UP001305779">
    <property type="component" value="Unassembled WGS sequence"/>
</dbReference>
<accession>A0ABR0EP80</accession>
<dbReference type="EMBL" id="JAXOVC010000003">
    <property type="protein sequence ID" value="KAK4503416.1"/>
    <property type="molecule type" value="Genomic_DNA"/>
</dbReference>
<dbReference type="Gene3D" id="1.20.1280.140">
    <property type="match status" value="1"/>
</dbReference>
<gene>
    <name evidence="2" type="ORF">PRZ48_004331</name>
</gene>
<protein>
    <submittedName>
        <fullName evidence="2">Uncharacterized protein</fullName>
    </submittedName>
</protein>
<feature type="chain" id="PRO_5046261661" evidence="1">
    <location>
        <begin position="17"/>
        <end position="194"/>
    </location>
</feature>
<evidence type="ECO:0000313" key="2">
    <source>
        <dbReference type="EMBL" id="KAK4503416.1"/>
    </source>
</evidence>
<dbReference type="InterPro" id="IPR021054">
    <property type="entry name" value="Cell_wall_mannoprotein_1"/>
</dbReference>
<reference evidence="2 3" key="1">
    <citation type="journal article" date="2023" name="G3 (Bethesda)">
        <title>A chromosome-level genome assembly of Zasmidium syzygii isolated from banana leaves.</title>
        <authorList>
            <person name="van Westerhoven A.C."/>
            <person name="Mehrabi R."/>
            <person name="Talebi R."/>
            <person name="Steentjes M.B.F."/>
            <person name="Corcolon B."/>
            <person name="Chong P.A."/>
            <person name="Kema G.H.J."/>
            <person name="Seidl M.F."/>
        </authorList>
    </citation>
    <scope>NUCLEOTIDE SEQUENCE [LARGE SCALE GENOMIC DNA]</scope>
    <source>
        <strain evidence="2 3">P124</strain>
    </source>
</reference>
<dbReference type="PANTHER" id="PTHR38123:SF4">
    <property type="entry name" value="CELL WALL GALACTOMANNOPROTEIN, PUTATIVE (AFU_ORTHOLOGUE AFUA_4G00870)-RELATED"/>
    <property type="match status" value="1"/>
</dbReference>